<keyword evidence="6" id="KW-0175">Coiled coil</keyword>
<name>A0A5N5TH83_9CRUS</name>
<evidence type="ECO:0000256" key="2">
    <source>
        <dbReference type="ARBA" id="ARBA00022737"/>
    </source>
</evidence>
<dbReference type="SUPFAM" id="SSF57850">
    <property type="entry name" value="RING/U-box"/>
    <property type="match status" value="1"/>
</dbReference>
<dbReference type="GO" id="GO:0008270">
    <property type="term" value="F:zinc ion binding"/>
    <property type="evidence" value="ECO:0007669"/>
    <property type="project" value="UniProtKB-KW"/>
</dbReference>
<dbReference type="GO" id="GO:0005737">
    <property type="term" value="C:cytoplasm"/>
    <property type="evidence" value="ECO:0007669"/>
    <property type="project" value="TreeGrafter"/>
</dbReference>
<evidence type="ECO:0000256" key="5">
    <source>
        <dbReference type="PROSITE-ProRule" id="PRU00175"/>
    </source>
</evidence>
<dbReference type="InterPro" id="IPR001611">
    <property type="entry name" value="Leu-rich_rpt"/>
</dbReference>
<gene>
    <name evidence="9" type="primary">LRSAM1_0</name>
    <name evidence="9" type="ORF">Anas_02172</name>
</gene>
<dbReference type="OrthoDB" id="1711136at2759"/>
<keyword evidence="3 5" id="KW-0479">Metal-binding</keyword>
<organism evidence="9 10">
    <name type="scientific">Armadillidium nasatum</name>
    <dbReference type="NCBI Taxonomy" id="96803"/>
    <lineage>
        <taxon>Eukaryota</taxon>
        <taxon>Metazoa</taxon>
        <taxon>Ecdysozoa</taxon>
        <taxon>Arthropoda</taxon>
        <taxon>Crustacea</taxon>
        <taxon>Multicrustacea</taxon>
        <taxon>Malacostraca</taxon>
        <taxon>Eumalacostraca</taxon>
        <taxon>Peracarida</taxon>
        <taxon>Isopoda</taxon>
        <taxon>Oniscidea</taxon>
        <taxon>Crinocheta</taxon>
        <taxon>Armadillidiidae</taxon>
        <taxon>Armadillidium</taxon>
    </lineage>
</organism>
<dbReference type="InterPro" id="IPR050216">
    <property type="entry name" value="LRR_domain-containing"/>
</dbReference>
<dbReference type="PROSITE" id="PS50089">
    <property type="entry name" value="ZF_RING_2"/>
    <property type="match status" value="1"/>
</dbReference>
<protein>
    <submittedName>
        <fullName evidence="9">E3 ubiquitin-protein ligase LRSAM1</fullName>
    </submittedName>
</protein>
<dbReference type="Pfam" id="PF13920">
    <property type="entry name" value="zf-C3HC4_3"/>
    <property type="match status" value="1"/>
</dbReference>
<proteinExistence type="predicted"/>
<dbReference type="Pfam" id="PF23598">
    <property type="entry name" value="LRR_14"/>
    <property type="match status" value="1"/>
</dbReference>
<feature type="coiled-coil region" evidence="6">
    <location>
        <begin position="284"/>
        <end position="332"/>
    </location>
</feature>
<evidence type="ECO:0000256" key="7">
    <source>
        <dbReference type="SAM" id="MobiDB-lite"/>
    </source>
</evidence>
<keyword evidence="1" id="KW-0433">Leucine-rich repeat</keyword>
<dbReference type="AlphaFoldDB" id="A0A5N5TH83"/>
<dbReference type="PROSITE" id="PS51450">
    <property type="entry name" value="LRR"/>
    <property type="match status" value="1"/>
</dbReference>
<dbReference type="PANTHER" id="PTHR48051:SF47">
    <property type="entry name" value="LEUCINE RICH REPEAT AND STERILE ALPHA MOTIF CONTAINING 1"/>
    <property type="match status" value="1"/>
</dbReference>
<dbReference type="InterPro" id="IPR032675">
    <property type="entry name" value="LRR_dom_sf"/>
</dbReference>
<dbReference type="PANTHER" id="PTHR48051">
    <property type="match status" value="1"/>
</dbReference>
<keyword evidence="2" id="KW-0677">Repeat</keyword>
<feature type="region of interest" description="Disordered" evidence="7">
    <location>
        <begin position="1"/>
        <end position="21"/>
    </location>
</feature>
<dbReference type="InterPro" id="IPR055414">
    <property type="entry name" value="LRR_R13L4/SHOC2-like"/>
</dbReference>
<dbReference type="InterPro" id="IPR001841">
    <property type="entry name" value="Znf_RING"/>
</dbReference>
<comment type="caution">
    <text evidence="9">The sequence shown here is derived from an EMBL/GenBank/DDBJ whole genome shotgun (WGS) entry which is preliminary data.</text>
</comment>
<keyword evidence="10" id="KW-1185">Reference proteome</keyword>
<reference evidence="9 10" key="1">
    <citation type="journal article" date="2019" name="PLoS Biol.">
        <title>Sex chromosomes control vertical transmission of feminizing Wolbachia symbionts in an isopod.</title>
        <authorList>
            <person name="Becking T."/>
            <person name="Chebbi M.A."/>
            <person name="Giraud I."/>
            <person name="Moumen B."/>
            <person name="Laverre T."/>
            <person name="Caubet Y."/>
            <person name="Peccoud J."/>
            <person name="Gilbert C."/>
            <person name="Cordaux R."/>
        </authorList>
    </citation>
    <scope>NUCLEOTIDE SEQUENCE [LARGE SCALE GENOMIC DNA]</scope>
    <source>
        <strain evidence="9">ANa2</strain>
        <tissue evidence="9">Whole body excluding digestive tract and cuticle</tissue>
    </source>
</reference>
<dbReference type="SMART" id="SM00369">
    <property type="entry name" value="LRR_TYP"/>
    <property type="match status" value="4"/>
</dbReference>
<evidence type="ECO:0000256" key="6">
    <source>
        <dbReference type="SAM" id="Coils"/>
    </source>
</evidence>
<dbReference type="Gene3D" id="3.30.40.10">
    <property type="entry name" value="Zinc/RING finger domain, C3HC4 (zinc finger)"/>
    <property type="match status" value="1"/>
</dbReference>
<evidence type="ECO:0000256" key="4">
    <source>
        <dbReference type="ARBA" id="ARBA00022833"/>
    </source>
</evidence>
<dbReference type="Proteomes" id="UP000326759">
    <property type="component" value="Unassembled WGS sequence"/>
</dbReference>
<evidence type="ECO:0000313" key="9">
    <source>
        <dbReference type="EMBL" id="KAB7506006.1"/>
    </source>
</evidence>
<dbReference type="InterPro" id="IPR003591">
    <property type="entry name" value="Leu-rich_rpt_typical-subtyp"/>
</dbReference>
<keyword evidence="3 5" id="KW-0863">Zinc-finger</keyword>
<dbReference type="Gene3D" id="3.80.10.10">
    <property type="entry name" value="Ribonuclease Inhibitor"/>
    <property type="match status" value="1"/>
</dbReference>
<evidence type="ECO:0000256" key="1">
    <source>
        <dbReference type="ARBA" id="ARBA00022614"/>
    </source>
</evidence>
<keyword evidence="4" id="KW-0862">Zinc</keyword>
<feature type="domain" description="RING-type" evidence="8">
    <location>
        <begin position="744"/>
        <end position="779"/>
    </location>
</feature>
<sequence>MPFASLFKRDKNSSKTDSPYAHLSNKEKKSLFGLKVVQAQQNPEPFYDLSGCGASELPDDTYTFCKILGKTNLILKDNNLTSLDTGGSIQDLSELRFLDASFNKIEKLTNNIYYLKKLQVLNLSNNKLRSLPDSFNYLLCLEELLLSDNKFSKVPPVVCALPKLRILSLKGNNINAIPKEISKLHNTLQSLELNFDIIENVNQDILKDGFTEIMKYFCNLEGFEYEGPKNLPDTDDVDSDAKGHKVSIMPVSPVDDIMVEYMKKKQQQLKDQILEEERMRGLEKERLESVFQNIAKSKEELLQELTSSPFELADYELKKQEKVLEHMKLEENFRSEQNEQLDKYLSNFSNKESLLKDISANEDTFQLEVEAIVAAKEYVRLKLINDLSKSEEKTNAALQELLNLQQSQKSQDFVNLITEQEEEIKKTLSGLIEVSTEIRRADVLKAMKDTLLEVAMTEAEKTKIEEKHKSWVSTLIKEGQLEEEKLELLLNNKVIIQESFLSNILKEEEYQAEAFKLLLLKMDLKRNSVIRQIALIEYELTRLSSLELRTKQFGIKENSDPMCNQRKTLVDLLESLFKARDERDQELDSWVSQMSESKSPDLTSEDYWLLQYQRLMTLKPAGITEAEEELDPKVYKILTMACALDLVPVFAKRKIDYNYLLDMTEEDFASIDIGSATYHSIQRALHSYLSSTKLEHLEPSAPEDKNIASAPPFPDDQAIGSIDLSPENSASAPPLEASYVETECVVCLSSDCRVLFIPCGHVCVCSSCCQPLTICPLCRSEIVNKYFIEAI</sequence>
<accession>A0A5N5TH83</accession>
<dbReference type="CDD" id="cd16515">
    <property type="entry name" value="RING-HC_LRSAM1"/>
    <property type="match status" value="1"/>
</dbReference>
<dbReference type="EMBL" id="SEYY01001034">
    <property type="protein sequence ID" value="KAB7506006.1"/>
    <property type="molecule type" value="Genomic_DNA"/>
</dbReference>
<dbReference type="SUPFAM" id="SSF52058">
    <property type="entry name" value="L domain-like"/>
    <property type="match status" value="1"/>
</dbReference>
<evidence type="ECO:0000313" key="10">
    <source>
        <dbReference type="Proteomes" id="UP000326759"/>
    </source>
</evidence>
<evidence type="ECO:0000256" key="3">
    <source>
        <dbReference type="ARBA" id="ARBA00022771"/>
    </source>
</evidence>
<dbReference type="InterPro" id="IPR013083">
    <property type="entry name" value="Znf_RING/FYVE/PHD"/>
</dbReference>
<evidence type="ECO:0000259" key="8">
    <source>
        <dbReference type="PROSITE" id="PS50089"/>
    </source>
</evidence>